<evidence type="ECO:0000313" key="3">
    <source>
        <dbReference type="EMBL" id="NDL67541.1"/>
    </source>
</evidence>
<keyword evidence="3" id="KW-0378">Hydrolase</keyword>
<feature type="domain" description="Helicase C-terminal" evidence="2">
    <location>
        <begin position="441"/>
        <end position="597"/>
    </location>
</feature>
<dbReference type="InterPro" id="IPR014001">
    <property type="entry name" value="Helicase_ATP-bd"/>
</dbReference>
<dbReference type="AlphaFoldDB" id="A0A7X5HW43"/>
<reference evidence="3 4" key="1">
    <citation type="submission" date="2020-01" db="EMBL/GenBank/DDBJ databases">
        <title>Anaeroalcalibacter tamaniensis gen. nov., sp. nov., moderately halophilic strictly anaerobic fermenter bacterium from mud volcano of Taman peninsula.</title>
        <authorList>
            <person name="Frolova A."/>
            <person name="Merkel A.Y."/>
            <person name="Slobodkin A.I."/>
        </authorList>
    </citation>
    <scope>NUCLEOTIDE SEQUENCE [LARGE SCALE GENOMIC DNA]</scope>
    <source>
        <strain evidence="3 4">F-3ap</strain>
    </source>
</reference>
<organism evidence="3 4">
    <name type="scientific">Anaerotalea alkaliphila</name>
    <dbReference type="NCBI Taxonomy" id="2662126"/>
    <lineage>
        <taxon>Bacteria</taxon>
        <taxon>Bacillati</taxon>
        <taxon>Bacillota</taxon>
        <taxon>Clostridia</taxon>
        <taxon>Eubacteriales</taxon>
        <taxon>Anaerotalea</taxon>
    </lineage>
</organism>
<dbReference type="InterPro" id="IPR001650">
    <property type="entry name" value="Helicase_C-like"/>
</dbReference>
<dbReference type="SMART" id="SM00487">
    <property type="entry name" value="DEXDc"/>
    <property type="match status" value="1"/>
</dbReference>
<dbReference type="GO" id="GO:0016887">
    <property type="term" value="F:ATP hydrolysis activity"/>
    <property type="evidence" value="ECO:0007669"/>
    <property type="project" value="TreeGrafter"/>
</dbReference>
<dbReference type="PROSITE" id="PS51192">
    <property type="entry name" value="HELICASE_ATP_BIND_1"/>
    <property type="match status" value="1"/>
</dbReference>
<dbReference type="InterPro" id="IPR052511">
    <property type="entry name" value="ATP-dep_Helicase"/>
</dbReference>
<dbReference type="RefSeq" id="WP_162370270.1">
    <property type="nucleotide sequence ID" value="NZ_JAAEEH010000016.1"/>
</dbReference>
<feature type="domain" description="Helicase ATP-binding" evidence="1">
    <location>
        <begin position="226"/>
        <end position="386"/>
    </location>
</feature>
<keyword evidence="3" id="KW-0547">Nucleotide-binding</keyword>
<proteinExistence type="predicted"/>
<dbReference type="PANTHER" id="PTHR47962:SF4">
    <property type="entry name" value="HELICASE"/>
    <property type="match status" value="1"/>
</dbReference>
<gene>
    <name evidence="3" type="ORF">GXN74_07260</name>
</gene>
<dbReference type="SUPFAM" id="SSF52540">
    <property type="entry name" value="P-loop containing nucleoside triphosphate hydrolases"/>
    <property type="match status" value="1"/>
</dbReference>
<dbReference type="GO" id="GO:0003677">
    <property type="term" value="F:DNA binding"/>
    <property type="evidence" value="ECO:0007669"/>
    <property type="project" value="InterPro"/>
</dbReference>
<evidence type="ECO:0000259" key="2">
    <source>
        <dbReference type="PROSITE" id="PS51194"/>
    </source>
</evidence>
<dbReference type="Gene3D" id="3.40.50.300">
    <property type="entry name" value="P-loop containing nucleotide triphosphate hydrolases"/>
    <property type="match status" value="2"/>
</dbReference>
<accession>A0A7X5HW43</accession>
<keyword evidence="3" id="KW-0067">ATP-binding</keyword>
<keyword evidence="3" id="KW-0347">Helicase</keyword>
<dbReference type="SUPFAM" id="SSF56024">
    <property type="entry name" value="Phospholipase D/nuclease"/>
    <property type="match status" value="1"/>
</dbReference>
<dbReference type="Gene3D" id="3.30.870.10">
    <property type="entry name" value="Endonuclease Chain A"/>
    <property type="match status" value="1"/>
</dbReference>
<dbReference type="CDD" id="cd18032">
    <property type="entry name" value="DEXHc_RE_I_III_res"/>
    <property type="match status" value="1"/>
</dbReference>
<dbReference type="PROSITE" id="PS51194">
    <property type="entry name" value="HELICASE_CTER"/>
    <property type="match status" value="1"/>
</dbReference>
<evidence type="ECO:0000313" key="4">
    <source>
        <dbReference type="Proteomes" id="UP000461585"/>
    </source>
</evidence>
<dbReference type="Proteomes" id="UP000461585">
    <property type="component" value="Unassembled WGS sequence"/>
</dbReference>
<name>A0A7X5HW43_9FIRM</name>
<dbReference type="EMBL" id="JAAEEH010000016">
    <property type="protein sequence ID" value="NDL67541.1"/>
    <property type="molecule type" value="Genomic_DNA"/>
</dbReference>
<dbReference type="CDD" id="cd18799">
    <property type="entry name" value="SF2_C_EcoAI-like"/>
    <property type="match status" value="1"/>
</dbReference>
<dbReference type="Pfam" id="PF00271">
    <property type="entry name" value="Helicase_C"/>
    <property type="match status" value="1"/>
</dbReference>
<keyword evidence="4" id="KW-1185">Reference proteome</keyword>
<protein>
    <submittedName>
        <fullName evidence="3">DEAD/DEAH box helicase family protein</fullName>
    </submittedName>
</protein>
<dbReference type="Pfam" id="PF04851">
    <property type="entry name" value="ResIII"/>
    <property type="match status" value="1"/>
</dbReference>
<dbReference type="GO" id="GO:0004386">
    <property type="term" value="F:helicase activity"/>
    <property type="evidence" value="ECO:0007669"/>
    <property type="project" value="UniProtKB-KW"/>
</dbReference>
<dbReference type="InterPro" id="IPR006935">
    <property type="entry name" value="Helicase/UvrB_N"/>
</dbReference>
<dbReference type="CDD" id="cd09205">
    <property type="entry name" value="PLDc_N_DEXD_b3"/>
    <property type="match status" value="1"/>
</dbReference>
<evidence type="ECO:0000259" key="1">
    <source>
        <dbReference type="PROSITE" id="PS51192"/>
    </source>
</evidence>
<sequence length="828" mass="94697">MTSRNLIYGQTNPLFPELQSRFKTADRIDIIVSFVMKGGVRLLSAEIGAAVRRGVPVRVLTSTYMDVSDPTALAMLKELVGERGEVRLYNGPAGSFHPKAYIFHAGDGGCVYVGSSNVSNSALTDGVEWNYRILRETDPEAFAAFTGRFDHLYREESMELSDQVLKEYRDNYVERERSGSRTNAHYRKYKRPAVVYPEGVPSWDQAADGMWSPNDPQLEALIELRKTRMEGSGKALVVAATGLGKTFLAAFDYKQFREEKGEGRTKGILFLAHREEILNQAHETFGKVLGLEGMGKLYDGQEPEEGNPSRVLFASIQTMARQGRLERFGSGDFAYIVVDEFHHAAADSYRRILEHFRPEFLLGITATPFRNDQKDIHGLYDYNLVYEADLFTAINRDWLCPFSYYGIHDYTVNYDNITWLGGKYVEKELEAGLNIGKRHALVFEHFQKWRGHKGLGFCVSIRHADGLAAYFNSRGVKAAAVHSGQGGPFVLDRKAAVEGLKNGEVEVIFSVDIFNEGVDIPELDLLLFLRPTESPVVFLQQLGRGLRKAEGKERVRILDFIGNFKKVSMIPFLLGRKRPGGSRRVLDTIRKELEEDGFLPADCRVEFEFQVVDLLDRMLTQKVKVRDQIRESFDVLAEELGRTPSRMEFYESMDTEFYRSVKATRMNPFRDYIGFAGNPGISPEGIRFIRMLEQTNMSQLYKLPVFLAFHNQGDFRREVGPEELIASFREFYQDPQNARDLLRNKSGRDFRSWGDDRYGKLAYDNPVHFLTKTHSDIFVLEGKRMRIRVEMEEDLGNPVFTDQVLDVIRFRRSDFLNTRVEKWEGNEI</sequence>
<dbReference type="InterPro" id="IPR027417">
    <property type="entry name" value="P-loop_NTPase"/>
</dbReference>
<dbReference type="InterPro" id="IPR025202">
    <property type="entry name" value="PLD-like_dom"/>
</dbReference>
<dbReference type="GO" id="GO:0005524">
    <property type="term" value="F:ATP binding"/>
    <property type="evidence" value="ECO:0007669"/>
    <property type="project" value="InterPro"/>
</dbReference>
<comment type="caution">
    <text evidence="3">The sequence shown here is derived from an EMBL/GenBank/DDBJ whole genome shotgun (WGS) entry which is preliminary data.</text>
</comment>
<dbReference type="SMART" id="SM00490">
    <property type="entry name" value="HELICc"/>
    <property type="match status" value="1"/>
</dbReference>
<dbReference type="PANTHER" id="PTHR47962">
    <property type="entry name" value="ATP-DEPENDENT HELICASE LHR-RELATED-RELATED"/>
    <property type="match status" value="1"/>
</dbReference>
<dbReference type="Pfam" id="PF13091">
    <property type="entry name" value="PLDc_2"/>
    <property type="match status" value="1"/>
</dbReference>